<dbReference type="Proteomes" id="UP000237271">
    <property type="component" value="Unassembled WGS sequence"/>
</dbReference>
<reference evidence="1 2" key="1">
    <citation type="journal article" date="2017" name="Genome Biol. Evol.">
        <title>Phytophthora megakarya and P. palmivora, closely related causal agents of cacao black pod rot, underwent increases in genome sizes and gene numbers by different mechanisms.</title>
        <authorList>
            <person name="Ali S.S."/>
            <person name="Shao J."/>
            <person name="Lary D.J."/>
            <person name="Kronmiller B."/>
            <person name="Shen D."/>
            <person name="Strem M.D."/>
            <person name="Amoako-Attah I."/>
            <person name="Akrofi A.Y."/>
            <person name="Begoude B.A."/>
            <person name="Ten Hoopen G.M."/>
            <person name="Coulibaly K."/>
            <person name="Kebe B.I."/>
            <person name="Melnick R.L."/>
            <person name="Guiltinan M.J."/>
            <person name="Tyler B.M."/>
            <person name="Meinhardt L.W."/>
            <person name="Bailey B.A."/>
        </authorList>
    </citation>
    <scope>NUCLEOTIDE SEQUENCE [LARGE SCALE GENOMIC DNA]</scope>
    <source>
        <strain evidence="2">sbr112.9</strain>
    </source>
</reference>
<protein>
    <recommendedName>
        <fullName evidence="3">PiggyBac transposable element-derived protein domain-containing protein</fullName>
    </recommendedName>
</protein>
<evidence type="ECO:0000313" key="2">
    <source>
        <dbReference type="Proteomes" id="UP000237271"/>
    </source>
</evidence>
<dbReference type="OrthoDB" id="5876240at2759"/>
<dbReference type="AlphaFoldDB" id="A0A2P4XUJ2"/>
<gene>
    <name evidence="1" type="ORF">PHPALM_14489</name>
</gene>
<name>A0A2P4XUJ2_9STRA</name>
<evidence type="ECO:0000313" key="1">
    <source>
        <dbReference type="EMBL" id="POM69244.1"/>
    </source>
</evidence>
<proteinExistence type="predicted"/>
<keyword evidence="2" id="KW-1185">Reference proteome</keyword>
<sequence>MALAEIEEGGSYKGPRDCARHCTPSSKDPCGIPTQQHWKWTNRQAWKVRPALQTVEKTFRQGYPMGPRVSFNEGNVPNHTHFNLIRAYKKDKSEKYKMKCYTACCSLGLSIEVYLGAGTDKEKAKEITHKVVIRNITKSLRGSLENE</sequence>
<organism evidence="1 2">
    <name type="scientific">Phytophthora palmivora</name>
    <dbReference type="NCBI Taxonomy" id="4796"/>
    <lineage>
        <taxon>Eukaryota</taxon>
        <taxon>Sar</taxon>
        <taxon>Stramenopiles</taxon>
        <taxon>Oomycota</taxon>
        <taxon>Peronosporomycetes</taxon>
        <taxon>Peronosporales</taxon>
        <taxon>Peronosporaceae</taxon>
        <taxon>Phytophthora</taxon>
    </lineage>
</organism>
<comment type="caution">
    <text evidence="1">The sequence shown here is derived from an EMBL/GenBank/DDBJ whole genome shotgun (WGS) entry which is preliminary data.</text>
</comment>
<dbReference type="EMBL" id="NCKW01007905">
    <property type="protein sequence ID" value="POM69244.1"/>
    <property type="molecule type" value="Genomic_DNA"/>
</dbReference>
<accession>A0A2P4XUJ2</accession>
<evidence type="ECO:0008006" key="3">
    <source>
        <dbReference type="Google" id="ProtNLM"/>
    </source>
</evidence>